<protein>
    <recommendedName>
        <fullName evidence="1">DNA polymerase III subunit psi</fullName>
    </recommendedName>
</protein>
<dbReference type="Gene3D" id="3.40.50.10220">
    <property type="entry name" value="DNA polymerase III, psi subunit"/>
    <property type="match status" value="1"/>
</dbReference>
<comment type="caution">
    <text evidence="2">The sequence shown here is derived from an EMBL/GenBank/DDBJ whole genome shotgun (WGS) entry which is preliminary data.</text>
</comment>
<dbReference type="InterPro" id="IPR004615">
    <property type="entry name" value="DNA_pol_III_psi"/>
</dbReference>
<dbReference type="RefSeq" id="WP_029092983.1">
    <property type="nucleotide sequence ID" value="NZ_PDDX01000001.1"/>
</dbReference>
<dbReference type="GO" id="GO:0008408">
    <property type="term" value="F:3'-5' exonuclease activity"/>
    <property type="evidence" value="ECO:0007669"/>
    <property type="project" value="InterPro"/>
</dbReference>
<dbReference type="Pfam" id="PF03603">
    <property type="entry name" value="DNA_III_psi"/>
    <property type="match status" value="1"/>
</dbReference>
<keyword evidence="3" id="KW-1185">Reference proteome</keyword>
<keyword evidence="1" id="KW-0235">DNA replication</keyword>
<name>A0A2C6DE57_9GAMM</name>
<sequence length="143" mass="16355">MTTSRLDWQLEQMGIRQYQLRRPAALHGEVAIVLPDNVRVILLADKAPSFTSPLLQDILRAISLSPEQIYCLTPEQAMMIPEDTRCVFWFMGLSEQLELPVSIAKLPSLTSPSLYELADNPDAKRALWQQICHDEYNFFPHAE</sequence>
<reference evidence="3" key="1">
    <citation type="submission" date="2017-09" db="EMBL/GenBank/DDBJ databases">
        <title>FDA dAtabase for Regulatory Grade micrObial Sequences (FDA-ARGOS): Supporting development and validation of Infectious Disease Dx tests.</title>
        <authorList>
            <person name="Minogue T."/>
            <person name="Wolcott M."/>
            <person name="Wasieloski L."/>
            <person name="Aguilar W."/>
            <person name="Moore D."/>
            <person name="Tallon L."/>
            <person name="Sadzewicz L."/>
            <person name="Ott S."/>
            <person name="Zhao X."/>
            <person name="Nagaraj S."/>
            <person name="Vavikolanu K."/>
            <person name="Aluvathingal J."/>
            <person name="Nadendla S."/>
            <person name="Sichtig H."/>
        </authorList>
    </citation>
    <scope>NUCLEOTIDE SEQUENCE [LARGE SCALE GENOMIC DNA]</scope>
    <source>
        <strain evidence="3">FDAARGOS_387</strain>
    </source>
</reference>
<dbReference type="OrthoDB" id="5682636at2"/>
<dbReference type="Proteomes" id="UP000224974">
    <property type="component" value="Unassembled WGS sequence"/>
</dbReference>
<dbReference type="AlphaFoldDB" id="A0A2C6DE57"/>
<dbReference type="GO" id="GO:0006260">
    <property type="term" value="P:DNA replication"/>
    <property type="evidence" value="ECO:0007669"/>
    <property type="project" value="UniProtKB-KW"/>
</dbReference>
<keyword evidence="1" id="KW-0808">Transferase</keyword>
<dbReference type="PIRSF" id="PIRSF029225">
    <property type="entry name" value="DNA_pol_III_psi"/>
    <property type="match status" value="1"/>
</dbReference>
<keyword evidence="1" id="KW-0239">DNA-directed DNA polymerase</keyword>
<proteinExistence type="predicted"/>
<dbReference type="GO" id="GO:0003887">
    <property type="term" value="F:DNA-directed DNA polymerase activity"/>
    <property type="evidence" value="ECO:0007669"/>
    <property type="project" value="UniProtKB-KW"/>
</dbReference>
<accession>A0A2C6DE57</accession>
<evidence type="ECO:0000313" key="2">
    <source>
        <dbReference type="EMBL" id="PHI29476.1"/>
    </source>
</evidence>
<evidence type="ECO:0000256" key="1">
    <source>
        <dbReference type="PIRNR" id="PIRNR029225"/>
    </source>
</evidence>
<dbReference type="SUPFAM" id="SSF102220">
    <property type="entry name" value="DNA polymerase III psi subunit"/>
    <property type="match status" value="1"/>
</dbReference>
<evidence type="ECO:0000313" key="3">
    <source>
        <dbReference type="Proteomes" id="UP000224974"/>
    </source>
</evidence>
<dbReference type="STRING" id="1111728.GCA_000427805_00360"/>
<comment type="function">
    <text evidence="1">Part of the beta sliding clamp loading complex, which hydrolyzes ATP to load the beta clamp onto primed DNA to form the DNA replication pre-initiation complex. DNA polymerase III is a complex, multichain enzyme responsible for most of the replicative synthesis in bacteria. This DNA polymerase also exhibits 3' to 5' exonuclease activity.</text>
</comment>
<dbReference type="InterPro" id="IPR036654">
    <property type="entry name" value="DNA_pol_III_psi_sf"/>
</dbReference>
<gene>
    <name evidence="2" type="ORF">CRN84_09115</name>
</gene>
<dbReference type="EMBL" id="PDDX01000001">
    <property type="protein sequence ID" value="PHI29476.1"/>
    <property type="molecule type" value="Genomic_DNA"/>
</dbReference>
<organism evidence="2 3">
    <name type="scientific">Budvicia aquatica</name>
    <dbReference type="NCBI Taxonomy" id="82979"/>
    <lineage>
        <taxon>Bacteria</taxon>
        <taxon>Pseudomonadati</taxon>
        <taxon>Pseudomonadota</taxon>
        <taxon>Gammaproteobacteria</taxon>
        <taxon>Enterobacterales</taxon>
        <taxon>Budviciaceae</taxon>
        <taxon>Budvicia</taxon>
    </lineage>
</organism>
<keyword evidence="1" id="KW-0548">Nucleotidyltransferase</keyword>